<dbReference type="EMBL" id="CANTFL010001471">
    <property type="protein sequence ID" value="CAI5742575.1"/>
    <property type="molecule type" value="Genomic_DNA"/>
</dbReference>
<dbReference type="Proteomes" id="UP001162031">
    <property type="component" value="Unassembled WGS sequence"/>
</dbReference>
<dbReference type="Pfam" id="PF19273">
    <property type="entry name" value="Exportin-5"/>
    <property type="match status" value="1"/>
</dbReference>
<dbReference type="SUPFAM" id="SSF48371">
    <property type="entry name" value="ARM repeat"/>
    <property type="match status" value="1"/>
</dbReference>
<evidence type="ECO:0008006" key="5">
    <source>
        <dbReference type="Google" id="ProtNLM"/>
    </source>
</evidence>
<evidence type="ECO:0000313" key="4">
    <source>
        <dbReference type="Proteomes" id="UP001162031"/>
    </source>
</evidence>
<sequence length="1229" mass="137542">MADAQLYEQMLLALHVSHSPQSSPGDRTAAYAFCETFKRRPDCALYAMALYRNPGTLDRTERARRQHFALHVLEHHVLTQWDALSLAKQKEVRVELVELLLGAPLPLAVAGSADVDDPVYVREKKVALLAEIVKRQFPQRWPALLHELLAKWQSGASARVELMLLLLRSLAEDCVSSSFNTSIPPTRRNEILQGLHAGLPELLPRVYHELVQQYTVYKSLTATDEQRKTSQRLIHAVLGLLREFLEWIPLDRPVEPSTNFIFVAVMLLEDLEFRLASAECLEVYMTRTFGRENRAVMLQSIGQIIEKVETLDLTTLEPEVEANLRFHKKVNDVLVAWGTCQLEVLLLVEDGRGEPEMALLRLILKNLCKLFAHPSLILTETQILLWLTVLKNRTILKQGEALLADILEQLRQVSFDKYFKLGSPERESPGSYVIACVCSREEFDDHDEYIAFYGNFRGRLYALIRVLVQLDPTVALRSLHDRLAIVLTQYATGTDHLDVDRGYCTDLSTTYLYHEGISSLIDCIVKQLPPNAMQNPANYQILQRILQSILSFDTPDPLLKYRQLLVLASFAKYYVLDGSMLTVVFEKLFANIDFVMSGEDVHGKMSSGTMNVRRRALSSLVTICQAIPAHILPVLPVLCTKARELFAAGRVTDTEGVMLYEMLVLVSNSMENRDERVQFVQQIVQDPLTQWTSAEMTDLVSSPQSIGTAIEAATNDDKTKKQLRMIIKTLTTLYGIAKRSGAMSLPRTAEGAGAFDGAWPHLLPNLLALVRSLHGLQEPVVKEVVLKTTTACWLLSVSLDEVAQLLGGKIHLEDEMIMKLPAASRWSKWHKNARDISYHLMGVAVAQHSFYQNPQAASALQSSMLSNLDLMEHRHLKGALAYVYLPFLKNCPRELYPSLLNSVLAALFDHFAQRAALIFQHPANGPWNALIIGIDSAKQEIAQEKMVMELTREFVDFVEYAIDPKTVVGTDTDNPKHITSPEDALLRDYILTQSPSLPFSIGAILIQVICWKDTLSCRKAVALGDKLVNALHADAKYHALLGRGIFSAALQGILTEHVGHVKEDGLKWEIINLVRNIYCRLALGLTPVEECKGIDPCNQPLRPASSLCAAPREILLSLPDVEPAQVDALDALMREKHSTKTQKNAFKELLEMPILAFRRDQALAAGSTSPLAGVPGTSNESVKRILDLPEKLVIPSKDVKAHAKWQRAQNTNLDTHSLFGAQWSGDSTL</sequence>
<evidence type="ECO:0000313" key="3">
    <source>
        <dbReference type="EMBL" id="CAI5742575.1"/>
    </source>
</evidence>
<dbReference type="AlphaFoldDB" id="A0AAV0V3K9"/>
<keyword evidence="4" id="KW-1185">Reference proteome</keyword>
<dbReference type="GO" id="GO:0006405">
    <property type="term" value="P:RNA export from nucleus"/>
    <property type="evidence" value="ECO:0007669"/>
    <property type="project" value="TreeGrafter"/>
</dbReference>
<proteinExistence type="predicted"/>
<dbReference type="GO" id="GO:0006611">
    <property type="term" value="P:protein export from nucleus"/>
    <property type="evidence" value="ECO:0007669"/>
    <property type="project" value="InterPro"/>
</dbReference>
<feature type="domain" description="Exportin-5 C-terminal" evidence="2">
    <location>
        <begin position="321"/>
        <end position="1081"/>
    </location>
</feature>
<comment type="caution">
    <text evidence="3">The sequence shown here is derived from an EMBL/GenBank/DDBJ whole genome shotgun (WGS) entry which is preliminary data.</text>
</comment>
<dbReference type="GO" id="GO:0005634">
    <property type="term" value="C:nucleus"/>
    <property type="evidence" value="ECO:0007669"/>
    <property type="project" value="TreeGrafter"/>
</dbReference>
<dbReference type="Gene3D" id="1.25.10.10">
    <property type="entry name" value="Leucine-rich Repeat Variant"/>
    <property type="match status" value="1"/>
</dbReference>
<reference evidence="3" key="1">
    <citation type="submission" date="2022-12" db="EMBL/GenBank/DDBJ databases">
        <authorList>
            <person name="Webb A."/>
        </authorList>
    </citation>
    <scope>NUCLEOTIDE SEQUENCE</scope>
    <source>
        <strain evidence="3">Hp1</strain>
    </source>
</reference>
<dbReference type="GO" id="GO:0005049">
    <property type="term" value="F:nuclear export signal receptor activity"/>
    <property type="evidence" value="ECO:0007669"/>
    <property type="project" value="InterPro"/>
</dbReference>
<evidence type="ECO:0000259" key="2">
    <source>
        <dbReference type="Pfam" id="PF19273"/>
    </source>
</evidence>
<dbReference type="InterPro" id="IPR045065">
    <property type="entry name" value="XPO1/5"/>
</dbReference>
<dbReference type="InterPro" id="IPR013598">
    <property type="entry name" value="Exportin-1/Importin-b-like"/>
</dbReference>
<protein>
    <recommendedName>
        <fullName evidence="5">Importin N-terminal domain-containing protein</fullName>
    </recommendedName>
</protein>
<dbReference type="GO" id="GO:0003723">
    <property type="term" value="F:RNA binding"/>
    <property type="evidence" value="ECO:0007669"/>
    <property type="project" value="TreeGrafter"/>
</dbReference>
<dbReference type="InterPro" id="IPR016024">
    <property type="entry name" value="ARM-type_fold"/>
</dbReference>
<dbReference type="GO" id="GO:0042565">
    <property type="term" value="C:RNA nuclear export complex"/>
    <property type="evidence" value="ECO:0007669"/>
    <property type="project" value="TreeGrafter"/>
</dbReference>
<gene>
    <name evidence="3" type="ORF">HBR001_LOCUS9051</name>
</gene>
<dbReference type="InterPro" id="IPR011989">
    <property type="entry name" value="ARM-like"/>
</dbReference>
<feature type="domain" description="Exportin-1/Importin-beta-like" evidence="1">
    <location>
        <begin position="119"/>
        <end position="281"/>
    </location>
</feature>
<dbReference type="PANTHER" id="PTHR11223">
    <property type="entry name" value="EXPORTIN 1/5"/>
    <property type="match status" value="1"/>
</dbReference>
<dbReference type="Pfam" id="PF08389">
    <property type="entry name" value="Xpo1"/>
    <property type="match status" value="1"/>
</dbReference>
<dbReference type="InterPro" id="IPR045478">
    <property type="entry name" value="Exportin-5_C"/>
</dbReference>
<accession>A0AAV0V3K9</accession>
<evidence type="ECO:0000259" key="1">
    <source>
        <dbReference type="Pfam" id="PF08389"/>
    </source>
</evidence>
<dbReference type="PANTHER" id="PTHR11223:SF3">
    <property type="entry name" value="EXPORTIN-5"/>
    <property type="match status" value="1"/>
</dbReference>
<organism evidence="3 4">
    <name type="scientific">Hyaloperonospora brassicae</name>
    <name type="common">Brassica downy mildew</name>
    <name type="synonym">Peronospora brassicae</name>
    <dbReference type="NCBI Taxonomy" id="162125"/>
    <lineage>
        <taxon>Eukaryota</taxon>
        <taxon>Sar</taxon>
        <taxon>Stramenopiles</taxon>
        <taxon>Oomycota</taxon>
        <taxon>Peronosporomycetes</taxon>
        <taxon>Peronosporales</taxon>
        <taxon>Peronosporaceae</taxon>
        <taxon>Hyaloperonospora</taxon>
    </lineage>
</organism>
<dbReference type="GO" id="GO:0005737">
    <property type="term" value="C:cytoplasm"/>
    <property type="evidence" value="ECO:0007669"/>
    <property type="project" value="TreeGrafter"/>
</dbReference>
<name>A0AAV0V3K9_HYABA</name>